<dbReference type="PANTHER" id="PTHR10015">
    <property type="entry name" value="HEAT SHOCK TRANSCRIPTION FACTOR"/>
    <property type="match status" value="1"/>
</dbReference>
<dbReference type="AlphaFoldDB" id="A0A485K9I5"/>
<dbReference type="PRINTS" id="PR00056">
    <property type="entry name" value="HSFDOMAIN"/>
</dbReference>
<dbReference type="GO" id="GO:0003700">
    <property type="term" value="F:DNA-binding transcription factor activity"/>
    <property type="evidence" value="ECO:0007669"/>
    <property type="project" value="InterPro"/>
</dbReference>
<gene>
    <name evidence="7" type="primary">Aste57867_2587</name>
    <name evidence="6" type="ORF">As57867_002580</name>
    <name evidence="7" type="ORF">ASTE57867_2587</name>
</gene>
<dbReference type="EMBL" id="CAADRA010000338">
    <property type="protein sequence ID" value="VFT79783.1"/>
    <property type="molecule type" value="Genomic_DNA"/>
</dbReference>
<evidence type="ECO:0000259" key="5">
    <source>
        <dbReference type="SMART" id="SM00415"/>
    </source>
</evidence>
<evidence type="ECO:0000313" key="7">
    <source>
        <dbReference type="EMBL" id="VFT79783.1"/>
    </source>
</evidence>
<reference evidence="7 8" key="1">
    <citation type="submission" date="2019-03" db="EMBL/GenBank/DDBJ databases">
        <authorList>
            <person name="Gaulin E."/>
            <person name="Dumas B."/>
        </authorList>
    </citation>
    <scope>NUCLEOTIDE SEQUENCE [LARGE SCALE GENOMIC DNA]</scope>
    <source>
        <strain evidence="7">CBS 568.67</strain>
    </source>
</reference>
<keyword evidence="8" id="KW-1185">Reference proteome</keyword>
<dbReference type="InterPro" id="IPR036390">
    <property type="entry name" value="WH_DNA-bd_sf"/>
</dbReference>
<dbReference type="Proteomes" id="UP000332933">
    <property type="component" value="Unassembled WGS sequence"/>
</dbReference>
<dbReference type="Pfam" id="PF00447">
    <property type="entry name" value="HSF_DNA-bind"/>
    <property type="match status" value="1"/>
</dbReference>
<feature type="domain" description="HSF-type DNA-binding" evidence="5">
    <location>
        <begin position="19"/>
        <end position="115"/>
    </location>
</feature>
<accession>A0A485K9I5</accession>
<evidence type="ECO:0000313" key="8">
    <source>
        <dbReference type="Proteomes" id="UP000332933"/>
    </source>
</evidence>
<dbReference type="Gene3D" id="1.10.10.10">
    <property type="entry name" value="Winged helix-like DNA-binding domain superfamily/Winged helix DNA-binding domain"/>
    <property type="match status" value="1"/>
</dbReference>
<dbReference type="SUPFAM" id="SSF46785">
    <property type="entry name" value="Winged helix' DNA-binding domain"/>
    <property type="match status" value="1"/>
</dbReference>
<keyword evidence="2" id="KW-0238">DNA-binding</keyword>
<evidence type="ECO:0000256" key="4">
    <source>
        <dbReference type="RuleBase" id="RU004020"/>
    </source>
</evidence>
<dbReference type="EMBL" id="VJMH01000338">
    <property type="protein sequence ID" value="KAF0716919.1"/>
    <property type="molecule type" value="Genomic_DNA"/>
</dbReference>
<comment type="subcellular location">
    <subcellularLocation>
        <location evidence="1">Nucleus</location>
    </subcellularLocation>
</comment>
<dbReference type="InterPro" id="IPR000232">
    <property type="entry name" value="HSF_DNA-bd"/>
</dbReference>
<keyword evidence="3" id="KW-0539">Nucleus</keyword>
<protein>
    <submittedName>
        <fullName evidence="7">Aste57867_2587 protein</fullName>
    </submittedName>
</protein>
<reference evidence="6" key="2">
    <citation type="submission" date="2019-06" db="EMBL/GenBank/DDBJ databases">
        <title>Genomics analysis of Aphanomyces spp. identifies a new class of oomycete effector associated with host adaptation.</title>
        <authorList>
            <person name="Gaulin E."/>
        </authorList>
    </citation>
    <scope>NUCLEOTIDE SEQUENCE</scope>
    <source>
        <strain evidence="6">CBS 578.67</strain>
    </source>
</reference>
<sequence length="231" mass="25938">MTTSELPRTMTSVPPLPDTTAPFLSSLWTILHSEDTSVVSWCKDGRAFAIHDCGAMESDILPRHFRHGNLASFQRQLNYFGFRKLQSMVGVSNNVYCSPHFQRHNPACIAHIKRKTYRSKASPHLPLKITRRSSAHLWLASPNGGEWRGHSNCWDDPMAPLIKPESLALLWGTTEPGASHDEETSPRGIDMFQPLVNVGDEEWSHTPLHPHEALMLTADDLDLLSCFGMDD</sequence>
<comment type="similarity">
    <text evidence="4">Belongs to the HSF family.</text>
</comment>
<evidence type="ECO:0000256" key="2">
    <source>
        <dbReference type="ARBA" id="ARBA00023125"/>
    </source>
</evidence>
<evidence type="ECO:0000313" key="6">
    <source>
        <dbReference type="EMBL" id="KAF0716919.1"/>
    </source>
</evidence>
<evidence type="ECO:0000256" key="3">
    <source>
        <dbReference type="ARBA" id="ARBA00023242"/>
    </source>
</evidence>
<dbReference type="GO" id="GO:0005634">
    <property type="term" value="C:nucleus"/>
    <property type="evidence" value="ECO:0007669"/>
    <property type="project" value="UniProtKB-SubCell"/>
</dbReference>
<dbReference type="OrthoDB" id="60033at2759"/>
<dbReference type="GO" id="GO:0043565">
    <property type="term" value="F:sequence-specific DNA binding"/>
    <property type="evidence" value="ECO:0007669"/>
    <property type="project" value="InterPro"/>
</dbReference>
<dbReference type="SMART" id="SM00415">
    <property type="entry name" value="HSF"/>
    <property type="match status" value="1"/>
</dbReference>
<dbReference type="PANTHER" id="PTHR10015:SF427">
    <property type="entry name" value="HEAT SHOCK FACTOR PROTEIN"/>
    <property type="match status" value="1"/>
</dbReference>
<evidence type="ECO:0000256" key="1">
    <source>
        <dbReference type="ARBA" id="ARBA00004123"/>
    </source>
</evidence>
<organism evidence="7 8">
    <name type="scientific">Aphanomyces stellatus</name>
    <dbReference type="NCBI Taxonomy" id="120398"/>
    <lineage>
        <taxon>Eukaryota</taxon>
        <taxon>Sar</taxon>
        <taxon>Stramenopiles</taxon>
        <taxon>Oomycota</taxon>
        <taxon>Saprolegniomycetes</taxon>
        <taxon>Saprolegniales</taxon>
        <taxon>Verrucalvaceae</taxon>
        <taxon>Aphanomyces</taxon>
    </lineage>
</organism>
<dbReference type="InterPro" id="IPR036388">
    <property type="entry name" value="WH-like_DNA-bd_sf"/>
</dbReference>
<proteinExistence type="inferred from homology"/>
<name>A0A485K9I5_9STRA</name>